<feature type="transmembrane region" description="Helical" evidence="1">
    <location>
        <begin position="87"/>
        <end position="105"/>
    </location>
</feature>
<accession>A0A6C0J2B4</accession>
<protein>
    <submittedName>
        <fullName evidence="2">Uncharacterized protein</fullName>
    </submittedName>
</protein>
<keyword evidence="1" id="KW-1133">Transmembrane helix</keyword>
<keyword evidence="1" id="KW-0472">Membrane</keyword>
<organism evidence="2">
    <name type="scientific">viral metagenome</name>
    <dbReference type="NCBI Taxonomy" id="1070528"/>
    <lineage>
        <taxon>unclassified sequences</taxon>
        <taxon>metagenomes</taxon>
        <taxon>organismal metagenomes</taxon>
    </lineage>
</organism>
<name>A0A6C0J2B4_9ZZZZ</name>
<reference evidence="2" key="1">
    <citation type="journal article" date="2020" name="Nature">
        <title>Giant virus diversity and host interactions through global metagenomics.</title>
        <authorList>
            <person name="Schulz F."/>
            <person name="Roux S."/>
            <person name="Paez-Espino D."/>
            <person name="Jungbluth S."/>
            <person name="Walsh D.A."/>
            <person name="Denef V.J."/>
            <person name="McMahon K.D."/>
            <person name="Konstantinidis K.T."/>
            <person name="Eloe-Fadrosh E.A."/>
            <person name="Kyrpides N.C."/>
            <person name="Woyke T."/>
        </authorList>
    </citation>
    <scope>NUCLEOTIDE SEQUENCE</scope>
    <source>
        <strain evidence="2">GVMAG-M-3300025695-21</strain>
    </source>
</reference>
<feature type="transmembrane region" description="Helical" evidence="1">
    <location>
        <begin position="46"/>
        <end position="67"/>
    </location>
</feature>
<feature type="transmembrane region" description="Helical" evidence="1">
    <location>
        <begin position="240"/>
        <end position="257"/>
    </location>
</feature>
<dbReference type="EMBL" id="MN740298">
    <property type="protein sequence ID" value="QHT98920.1"/>
    <property type="molecule type" value="Genomic_DNA"/>
</dbReference>
<evidence type="ECO:0000256" key="1">
    <source>
        <dbReference type="SAM" id="Phobius"/>
    </source>
</evidence>
<feature type="transmembrane region" description="Helical" evidence="1">
    <location>
        <begin position="111"/>
        <end position="130"/>
    </location>
</feature>
<dbReference type="AlphaFoldDB" id="A0A6C0J2B4"/>
<sequence length="288" mass="34440">MSQLLFTHHDNYNLHKILGFLCLFHYFIRFYWLIMYGTMYLQYNSIYTWATPICHLFLSLSSFIFHVPKTRFDSKIIIWKELQLHNIIFTSRSAILMLYWLIFNITDNNKYYNLHIIARLIIVIAHHYVADIITNKYSINYKTTTRDINWENISDIAKKYMKKYYAICQILAINTLLLSESDETGTVFLDSAFLIMFPIQLSAFLMTLVRKNIISNILWHVFYSISLSTPYFITLNNANVINYTKIILSILFIILRLKFNINKYLLMISTVFIYLYTVNKNYYNLLLN</sequence>
<feature type="transmembrane region" description="Helical" evidence="1">
    <location>
        <begin position="264"/>
        <end position="283"/>
    </location>
</feature>
<feature type="transmembrane region" description="Helical" evidence="1">
    <location>
        <begin position="12"/>
        <end position="34"/>
    </location>
</feature>
<feature type="transmembrane region" description="Helical" evidence="1">
    <location>
        <begin position="216"/>
        <end position="234"/>
    </location>
</feature>
<evidence type="ECO:0000313" key="2">
    <source>
        <dbReference type="EMBL" id="QHT98920.1"/>
    </source>
</evidence>
<feature type="transmembrane region" description="Helical" evidence="1">
    <location>
        <begin position="187"/>
        <end position="209"/>
    </location>
</feature>
<proteinExistence type="predicted"/>
<keyword evidence="1" id="KW-0812">Transmembrane</keyword>